<dbReference type="InterPro" id="IPR012902">
    <property type="entry name" value="N_methyl_site"/>
</dbReference>
<organism evidence="2 3">
    <name type="scientific">Fimbriiglobus ruber</name>
    <dbReference type="NCBI Taxonomy" id="1908690"/>
    <lineage>
        <taxon>Bacteria</taxon>
        <taxon>Pseudomonadati</taxon>
        <taxon>Planctomycetota</taxon>
        <taxon>Planctomycetia</taxon>
        <taxon>Gemmatales</taxon>
        <taxon>Gemmataceae</taxon>
        <taxon>Fimbriiglobus</taxon>
    </lineage>
</organism>
<dbReference type="PANTHER" id="PTHR30093">
    <property type="entry name" value="GENERAL SECRETION PATHWAY PROTEIN G"/>
    <property type="match status" value="1"/>
</dbReference>
<dbReference type="InterPro" id="IPR011453">
    <property type="entry name" value="DUF1559"/>
</dbReference>
<dbReference type="InterPro" id="IPR027558">
    <property type="entry name" value="Pre_pil_HX9DG_C"/>
</dbReference>
<reference evidence="3" key="1">
    <citation type="submission" date="2017-06" db="EMBL/GenBank/DDBJ databases">
        <title>Genome analysis of Fimbriiglobus ruber SP5, the first member of the order Planctomycetales with confirmed chitinolytic capability.</title>
        <authorList>
            <person name="Ravin N.V."/>
            <person name="Rakitin A.L."/>
            <person name="Ivanova A.A."/>
            <person name="Beletsky A.V."/>
            <person name="Kulichevskaya I.S."/>
            <person name="Mardanov A.V."/>
            <person name="Dedysh S.N."/>
        </authorList>
    </citation>
    <scope>NUCLEOTIDE SEQUENCE [LARGE SCALE GENOMIC DNA]</scope>
    <source>
        <strain evidence="3">SP5</strain>
    </source>
</reference>
<dbReference type="PANTHER" id="PTHR30093:SF2">
    <property type="entry name" value="TYPE II SECRETION SYSTEM PROTEIN H"/>
    <property type="match status" value="1"/>
</dbReference>
<evidence type="ECO:0000259" key="1">
    <source>
        <dbReference type="Pfam" id="PF07596"/>
    </source>
</evidence>
<accession>A0A225E2T6</accession>
<dbReference type="NCBIfam" id="TIGR04294">
    <property type="entry name" value="pre_pil_HX9DG"/>
    <property type="match status" value="1"/>
</dbReference>
<dbReference type="EMBL" id="NIDE01000003">
    <property type="protein sequence ID" value="OWK44386.1"/>
    <property type="molecule type" value="Genomic_DNA"/>
</dbReference>
<dbReference type="Pfam" id="PF07963">
    <property type="entry name" value="N_methyl"/>
    <property type="match status" value="1"/>
</dbReference>
<keyword evidence="3" id="KW-1185">Reference proteome</keyword>
<dbReference type="InterPro" id="IPR045584">
    <property type="entry name" value="Pilin-like"/>
</dbReference>
<feature type="domain" description="DUF1559" evidence="1">
    <location>
        <begin position="29"/>
        <end position="317"/>
    </location>
</feature>
<protein>
    <recommendedName>
        <fullName evidence="1">DUF1559 domain-containing protein</fullName>
    </recommendedName>
</protein>
<name>A0A225E2T6_9BACT</name>
<dbReference type="Gene3D" id="3.30.700.10">
    <property type="entry name" value="Glycoprotein, Type 4 Pilin"/>
    <property type="match status" value="1"/>
</dbReference>
<dbReference type="SUPFAM" id="SSF54523">
    <property type="entry name" value="Pili subunits"/>
    <property type="match status" value="1"/>
</dbReference>
<dbReference type="NCBIfam" id="TIGR02532">
    <property type="entry name" value="IV_pilin_GFxxxE"/>
    <property type="match status" value="1"/>
</dbReference>
<proteinExistence type="predicted"/>
<evidence type="ECO:0000313" key="3">
    <source>
        <dbReference type="Proteomes" id="UP000214646"/>
    </source>
</evidence>
<dbReference type="Pfam" id="PF07596">
    <property type="entry name" value="SBP_bac_10"/>
    <property type="match status" value="1"/>
</dbReference>
<gene>
    <name evidence="2" type="ORF">FRUB_02318</name>
</gene>
<dbReference type="Proteomes" id="UP000214646">
    <property type="component" value="Unassembled WGS sequence"/>
</dbReference>
<dbReference type="AlphaFoldDB" id="A0A225E2T6"/>
<sequence>MRWGFTLIELLVVIAIIAILIGLLLPAVQRVREAAARSQCQNNLKQIGLALHNFAGNYNGQFPAALIHSGRYNNPSDTPYSGPEVSYAGQAYVVYNHTGFVALLPYLEQSALFALYNYQMAASVSSPYGLPVAPNPSNNPNHTVSGTFVKVYVCPSDASPPPIMNENPGLPSDFYEMTNVSRSNYLFSTGAYTDYDADWATTSTAARGAFGNNGAARLTTIQDGTSNTIAVGESLQQWHNSSTIFGPYWGAGTHTAVHGRGYYSTFTPNYPYGSCAPNPNSSRKCTYAWGFSSNHTGTTNFVLCDGSVRGIADGIDPTVWIAICTPNGGEVVGNF</sequence>
<comment type="caution">
    <text evidence="2">The sequence shown here is derived from an EMBL/GenBank/DDBJ whole genome shotgun (WGS) entry which is preliminary data.</text>
</comment>
<evidence type="ECO:0000313" key="2">
    <source>
        <dbReference type="EMBL" id="OWK44386.1"/>
    </source>
</evidence>